<dbReference type="PATRIC" id="fig|1264554.4.peg.201"/>
<evidence type="ECO:0000256" key="1">
    <source>
        <dbReference type="ARBA" id="ARBA00023172"/>
    </source>
</evidence>
<dbReference type="GO" id="GO:0006310">
    <property type="term" value="P:DNA recombination"/>
    <property type="evidence" value="ECO:0007669"/>
    <property type="project" value="UniProtKB-KW"/>
</dbReference>
<reference evidence="4 5" key="1">
    <citation type="submission" date="2015-03" db="EMBL/GenBank/DDBJ databases">
        <title>Genome sequence of Mycoplasma meleagridis strain ATCC 25294.</title>
        <authorList>
            <person name="Yacoub E."/>
            <person name="Blanchard A."/>
            <person name="Sirand-Pugnet P."/>
            <person name="Mardassi B.B.A."/>
        </authorList>
    </citation>
    <scope>NUCLEOTIDE SEQUENCE [LARGE SCALE GENOMIC DNA]</scope>
    <source>
        <strain evidence="4 5">ATCC 25294</strain>
    </source>
</reference>
<organism evidence="4 5">
    <name type="scientific">Mycoplasmopsis meleagridis ATCC 25294</name>
    <dbReference type="NCBI Taxonomy" id="1264554"/>
    <lineage>
        <taxon>Bacteria</taxon>
        <taxon>Bacillati</taxon>
        <taxon>Mycoplasmatota</taxon>
        <taxon>Mycoplasmoidales</taxon>
        <taxon>Metamycoplasmataceae</taxon>
        <taxon>Mycoplasmopsis</taxon>
    </lineage>
</organism>
<comment type="caution">
    <text evidence="4">The sequence shown here is derived from an EMBL/GenBank/DDBJ whole genome shotgun (WGS) entry which is preliminary data.</text>
</comment>
<protein>
    <submittedName>
        <fullName evidence="4">Integrase</fullName>
    </submittedName>
</protein>
<accession>A0A0F5H0D7</accession>
<proteinExistence type="predicted"/>
<name>A0A0F5H0D7_9BACT</name>
<dbReference type="RefSeq" id="WP_046097119.1">
    <property type="nucleotide sequence ID" value="NZ_JZXN01000017.1"/>
</dbReference>
<gene>
    <name evidence="4" type="ORF">MMELEA_01760</name>
</gene>
<evidence type="ECO:0000259" key="3">
    <source>
        <dbReference type="PROSITE" id="PS51898"/>
    </source>
</evidence>
<dbReference type="InterPro" id="IPR002104">
    <property type="entry name" value="Integrase_catalytic"/>
</dbReference>
<dbReference type="InterPro" id="IPR011010">
    <property type="entry name" value="DNA_brk_join_enz"/>
</dbReference>
<dbReference type="EMBL" id="JZXN01000017">
    <property type="protein sequence ID" value="KKB26786.1"/>
    <property type="molecule type" value="Genomic_DNA"/>
</dbReference>
<evidence type="ECO:0000313" key="4">
    <source>
        <dbReference type="EMBL" id="KKB26786.1"/>
    </source>
</evidence>
<dbReference type="SUPFAM" id="SSF56349">
    <property type="entry name" value="DNA breaking-rejoining enzymes"/>
    <property type="match status" value="1"/>
</dbReference>
<keyword evidence="5" id="KW-1185">Reference proteome</keyword>
<dbReference type="Proteomes" id="UP000033750">
    <property type="component" value="Unassembled WGS sequence"/>
</dbReference>
<feature type="domain" description="Tyr recombinase" evidence="3">
    <location>
        <begin position="107"/>
        <end position="285"/>
    </location>
</feature>
<keyword evidence="2" id="KW-0175">Coiled coil</keyword>
<evidence type="ECO:0000313" key="5">
    <source>
        <dbReference type="Proteomes" id="UP000033750"/>
    </source>
</evidence>
<keyword evidence="1" id="KW-0233">DNA recombination</keyword>
<dbReference type="InterPro" id="IPR013762">
    <property type="entry name" value="Integrase-like_cat_sf"/>
</dbReference>
<dbReference type="Pfam" id="PF00589">
    <property type="entry name" value="Phage_integrase"/>
    <property type="match status" value="1"/>
</dbReference>
<dbReference type="AlphaFoldDB" id="A0A0F5H0D7"/>
<dbReference type="PANTHER" id="PTHR30349">
    <property type="entry name" value="PHAGE INTEGRASE-RELATED"/>
    <property type="match status" value="1"/>
</dbReference>
<sequence length="325" mass="38737">MFKNVYLEQFQKEMQKLVSIERLQASTLKDYCGVLRNIDRPFENLNELVTVMKAAFQNLKAQGRKHNTLMYTQTVYKRYFTWFKQNIDNLNKADFENEIGAIKGQIKTRKAYSSEELSQIFKFLDVYKDKFMSFLFKFYLLNGLRRSEWDCINWNELLKETNENKNIVEVRTRKNNNSRLIFLPKTSEYGNLWSEAQQFKELILSTDSYAIYLYFTKFRRWVRKYYPEFKQEINVHVLRHTCATNLVKRGLRAPEIAGWFGHKNLNTTNNTYIDPNSSSNISIIEFLSEENNDISRKIDEVENLKRQIASLTQIVNELKHSIKIN</sequence>
<dbReference type="Gene3D" id="1.10.443.10">
    <property type="entry name" value="Intergrase catalytic core"/>
    <property type="match status" value="1"/>
</dbReference>
<dbReference type="OrthoDB" id="9803188at2"/>
<dbReference type="GO" id="GO:0003677">
    <property type="term" value="F:DNA binding"/>
    <property type="evidence" value="ECO:0007669"/>
    <property type="project" value="InterPro"/>
</dbReference>
<evidence type="ECO:0000256" key="2">
    <source>
        <dbReference type="SAM" id="Coils"/>
    </source>
</evidence>
<dbReference type="InterPro" id="IPR050090">
    <property type="entry name" value="Tyrosine_recombinase_XerCD"/>
</dbReference>
<dbReference type="GO" id="GO:0015074">
    <property type="term" value="P:DNA integration"/>
    <property type="evidence" value="ECO:0007669"/>
    <property type="project" value="InterPro"/>
</dbReference>
<dbReference type="STRING" id="29561.MM26B8_03990"/>
<feature type="coiled-coil region" evidence="2">
    <location>
        <begin position="284"/>
        <end position="321"/>
    </location>
</feature>
<dbReference type="PROSITE" id="PS51898">
    <property type="entry name" value="TYR_RECOMBINASE"/>
    <property type="match status" value="1"/>
</dbReference>